<dbReference type="EMBL" id="MLIQ01000021">
    <property type="protein sequence ID" value="OHU52365.1"/>
    <property type="molecule type" value="Genomic_DNA"/>
</dbReference>
<organism evidence="2 3">
    <name type="scientific">Mycobacteroides chelonae</name>
    <name type="common">Mycobacterium chelonae</name>
    <dbReference type="NCBI Taxonomy" id="1774"/>
    <lineage>
        <taxon>Bacteria</taxon>
        <taxon>Bacillati</taxon>
        <taxon>Actinomycetota</taxon>
        <taxon>Actinomycetes</taxon>
        <taxon>Mycobacteriales</taxon>
        <taxon>Mycobacteriaceae</taxon>
        <taxon>Mycobacteroides</taxon>
    </lineage>
</organism>
<sequence length="313" mass="33124">MVTASITNSGGKGINPGDGGTTSSSATQSDVASANDKGPVGIITEDPSCAPWGPINDTLYEVENKGWLQRDSSIPATAWTPEIRAQHEAVGKAMRDAADQTVPLAKMTTHRVMRELLTQFIAYVRAYADSISRYVPIDDQLARAGSTAANTVTAVCAAISFGSAAARAALVPALPPPTSLAPIGDVSNPKLMFATPDAVCPEIDPTLDILLESPAFKNWLPTDPQITRSNWSPEQKALTDAVLPIMASTADALEKLAGKSSNPMIQDFILLGVQYRRTYVKSMPTYQASDQSIYQVGQRAPGAIIGACKYAGK</sequence>
<evidence type="ECO:0000256" key="1">
    <source>
        <dbReference type="SAM" id="MobiDB-lite"/>
    </source>
</evidence>
<gene>
    <name evidence="2" type="ORF">BKG82_18855</name>
</gene>
<reference evidence="2 3" key="1">
    <citation type="submission" date="2016-10" db="EMBL/GenBank/DDBJ databases">
        <title>Evaluation of Human, Veterinary and Environmental Mycobacterium chelonae Isolates by Core Genome Phylogenomic Analysis, Targeted Gene Comparison, and Anti-microbial Susceptibility Patterns: A Tale of Mistaken Identities.</title>
        <authorList>
            <person name="Fogelson S.B."/>
            <person name="Camus A.C."/>
            <person name="Lorenz W."/>
            <person name="Vasireddy R."/>
            <person name="Vasireddy S."/>
            <person name="Smith T."/>
            <person name="Brown-Elliott B.A."/>
            <person name="Wallace R.J.Jr."/>
            <person name="Hasan N.A."/>
            <person name="Reischl U."/>
            <person name="Sanchez S."/>
        </authorList>
    </citation>
    <scope>NUCLEOTIDE SEQUENCE [LARGE SCALE GENOMIC DNA]</scope>
    <source>
        <strain evidence="2 3">15515</strain>
    </source>
</reference>
<accession>A0A1S1LNS8</accession>
<feature type="compositionally biased region" description="Polar residues" evidence="1">
    <location>
        <begin position="21"/>
        <end position="32"/>
    </location>
</feature>
<comment type="caution">
    <text evidence="2">The sequence shown here is derived from an EMBL/GenBank/DDBJ whole genome shotgun (WGS) entry which is preliminary data.</text>
</comment>
<name>A0A1S1LNS8_MYCCH</name>
<dbReference type="Proteomes" id="UP000180043">
    <property type="component" value="Unassembled WGS sequence"/>
</dbReference>
<feature type="compositionally biased region" description="Gly residues" evidence="1">
    <location>
        <begin position="10"/>
        <end position="20"/>
    </location>
</feature>
<proteinExistence type="predicted"/>
<feature type="region of interest" description="Disordered" evidence="1">
    <location>
        <begin position="1"/>
        <end position="49"/>
    </location>
</feature>
<dbReference type="AlphaFoldDB" id="A0A1S1LNS8"/>
<evidence type="ECO:0000313" key="3">
    <source>
        <dbReference type="Proteomes" id="UP000180043"/>
    </source>
</evidence>
<evidence type="ECO:0000313" key="2">
    <source>
        <dbReference type="EMBL" id="OHU52365.1"/>
    </source>
</evidence>
<protein>
    <submittedName>
        <fullName evidence="2">Uncharacterized protein</fullName>
    </submittedName>
</protein>